<keyword evidence="2" id="KW-1185">Reference proteome</keyword>
<dbReference type="AlphaFoldDB" id="A0AA36MQP3"/>
<sequence length="175" mass="18988">MAAATTLILKMTTSMRYPELLAFLDRMCHLAVPPAVAPMAYDFVHMPWKKLVVVNFTSSEVLIRCIRFLHLVSEKDAGIKSLRLAQHQGLALNVGLCSLRTRHGAQEPIVFLGGQQVSLAVACNQLLPPSLINKLLQAVDVDSNSNDSNADSESNSCTVDSCPAPGTGNRIIFDL</sequence>
<gene>
    <name evidence="1" type="ORF">EVOR1521_LOCUS4963</name>
</gene>
<evidence type="ECO:0000313" key="2">
    <source>
        <dbReference type="Proteomes" id="UP001178507"/>
    </source>
</evidence>
<evidence type="ECO:0000313" key="1">
    <source>
        <dbReference type="EMBL" id="CAJ1375752.1"/>
    </source>
</evidence>
<dbReference type="EMBL" id="CAUJNA010000337">
    <property type="protein sequence ID" value="CAJ1375752.1"/>
    <property type="molecule type" value="Genomic_DNA"/>
</dbReference>
<reference evidence="1" key="1">
    <citation type="submission" date="2023-08" db="EMBL/GenBank/DDBJ databases">
        <authorList>
            <person name="Chen Y."/>
            <person name="Shah S."/>
            <person name="Dougan E. K."/>
            <person name="Thang M."/>
            <person name="Chan C."/>
        </authorList>
    </citation>
    <scope>NUCLEOTIDE SEQUENCE</scope>
</reference>
<organism evidence="1 2">
    <name type="scientific">Effrenium voratum</name>
    <dbReference type="NCBI Taxonomy" id="2562239"/>
    <lineage>
        <taxon>Eukaryota</taxon>
        <taxon>Sar</taxon>
        <taxon>Alveolata</taxon>
        <taxon>Dinophyceae</taxon>
        <taxon>Suessiales</taxon>
        <taxon>Symbiodiniaceae</taxon>
        <taxon>Effrenium</taxon>
    </lineage>
</organism>
<dbReference type="Proteomes" id="UP001178507">
    <property type="component" value="Unassembled WGS sequence"/>
</dbReference>
<protein>
    <submittedName>
        <fullName evidence="1">Uncharacterized protein</fullName>
    </submittedName>
</protein>
<comment type="caution">
    <text evidence="1">The sequence shown here is derived from an EMBL/GenBank/DDBJ whole genome shotgun (WGS) entry which is preliminary data.</text>
</comment>
<name>A0AA36MQP3_9DINO</name>
<accession>A0AA36MQP3</accession>
<proteinExistence type="predicted"/>